<organism evidence="1 2">
    <name type="scientific">Trichomonas vaginalis (strain ATCC PRA-98 / G3)</name>
    <dbReference type="NCBI Taxonomy" id="412133"/>
    <lineage>
        <taxon>Eukaryota</taxon>
        <taxon>Metamonada</taxon>
        <taxon>Parabasalia</taxon>
        <taxon>Trichomonadida</taxon>
        <taxon>Trichomonadidae</taxon>
        <taxon>Trichomonas</taxon>
    </lineage>
</organism>
<dbReference type="Proteomes" id="UP000001542">
    <property type="component" value="Unassembled WGS sequence"/>
</dbReference>
<reference evidence="1" key="2">
    <citation type="journal article" date="2007" name="Science">
        <title>Draft genome sequence of the sexually transmitted pathogen Trichomonas vaginalis.</title>
        <authorList>
            <person name="Carlton J.M."/>
            <person name="Hirt R.P."/>
            <person name="Silva J.C."/>
            <person name="Delcher A.L."/>
            <person name="Schatz M."/>
            <person name="Zhao Q."/>
            <person name="Wortman J.R."/>
            <person name="Bidwell S.L."/>
            <person name="Alsmark U.C.M."/>
            <person name="Besteiro S."/>
            <person name="Sicheritz-Ponten T."/>
            <person name="Noel C.J."/>
            <person name="Dacks J.B."/>
            <person name="Foster P.G."/>
            <person name="Simillion C."/>
            <person name="Van de Peer Y."/>
            <person name="Miranda-Saavedra D."/>
            <person name="Barton G.J."/>
            <person name="Westrop G.D."/>
            <person name="Mueller S."/>
            <person name="Dessi D."/>
            <person name="Fiori P.L."/>
            <person name="Ren Q."/>
            <person name="Paulsen I."/>
            <person name="Zhang H."/>
            <person name="Bastida-Corcuera F.D."/>
            <person name="Simoes-Barbosa A."/>
            <person name="Brown M.T."/>
            <person name="Hayes R.D."/>
            <person name="Mukherjee M."/>
            <person name="Okumura C.Y."/>
            <person name="Schneider R."/>
            <person name="Smith A.J."/>
            <person name="Vanacova S."/>
            <person name="Villalvazo M."/>
            <person name="Haas B.J."/>
            <person name="Pertea M."/>
            <person name="Feldblyum T.V."/>
            <person name="Utterback T.R."/>
            <person name="Shu C.L."/>
            <person name="Osoegawa K."/>
            <person name="de Jong P.J."/>
            <person name="Hrdy I."/>
            <person name="Horvathova L."/>
            <person name="Zubacova Z."/>
            <person name="Dolezal P."/>
            <person name="Malik S.B."/>
            <person name="Logsdon J.M. Jr."/>
            <person name="Henze K."/>
            <person name="Gupta A."/>
            <person name="Wang C.C."/>
            <person name="Dunne R.L."/>
            <person name="Upcroft J.A."/>
            <person name="Upcroft P."/>
            <person name="White O."/>
            <person name="Salzberg S.L."/>
            <person name="Tang P."/>
            <person name="Chiu C.-H."/>
            <person name="Lee Y.-S."/>
            <person name="Embley T.M."/>
            <person name="Coombs G.H."/>
            <person name="Mottram J.C."/>
            <person name="Tachezy J."/>
            <person name="Fraser-Liggett C.M."/>
            <person name="Johnson P.J."/>
        </authorList>
    </citation>
    <scope>NUCLEOTIDE SEQUENCE [LARGE SCALE GENOMIC DNA]</scope>
    <source>
        <strain evidence="1">G3</strain>
    </source>
</reference>
<keyword evidence="2" id="KW-1185">Reference proteome</keyword>
<dbReference type="RefSeq" id="XP_001326804.1">
    <property type="nucleotide sequence ID" value="XM_001326769.1"/>
</dbReference>
<dbReference type="KEGG" id="tva:4772573"/>
<protein>
    <submittedName>
        <fullName evidence="1">Uncharacterized protein</fullName>
    </submittedName>
</protein>
<name>A2DYA4_TRIV3</name>
<evidence type="ECO:0000313" key="2">
    <source>
        <dbReference type="Proteomes" id="UP000001542"/>
    </source>
</evidence>
<reference evidence="1" key="1">
    <citation type="submission" date="2006-10" db="EMBL/GenBank/DDBJ databases">
        <authorList>
            <person name="Amadeo P."/>
            <person name="Zhao Q."/>
            <person name="Wortman J."/>
            <person name="Fraser-Liggett C."/>
            <person name="Carlton J."/>
        </authorList>
    </citation>
    <scope>NUCLEOTIDE SEQUENCE</scope>
    <source>
        <strain evidence="1">G3</strain>
    </source>
</reference>
<proteinExistence type="predicted"/>
<evidence type="ECO:0000313" key="1">
    <source>
        <dbReference type="EMBL" id="EAY14581.1"/>
    </source>
</evidence>
<accession>A2DYA4</accession>
<dbReference type="InParanoid" id="A2DYA4"/>
<dbReference type="AlphaFoldDB" id="A2DYA4"/>
<gene>
    <name evidence="1" type="ORF">TVAG_393080</name>
</gene>
<dbReference type="VEuPathDB" id="TrichDB:TVAG_393080"/>
<dbReference type="VEuPathDB" id="TrichDB:TVAGG3_0281600"/>
<sequence>MLKIANLLRNPISESLASQIQDLNCDLPKFFEFKKNLLNDNDITYVPKGTKCTLSFAETIICMGGKPPRIIPKNPNNSCVYQVNSNNEQLNSKEKQSYNRILKKSDNKYQKINEIQEIQNLDEENDQKWVYQDYDHSYDPIPKINNDYIYYFENKSQKKEIGLNDEYYYPVIAFRGVYSDRVFFFYGPSLFVVSNTKQIADAQMFVSRYSYGPFYLSSEFRSPSNRREKKLVRQMKKFFKKDCIYQQNPAIYPNIAESGLSAYGIDTAAYYIYDFVPMGDVINTKQIVEDFINSRLTLTRAL</sequence>
<dbReference type="EMBL" id="DS113268">
    <property type="protein sequence ID" value="EAY14581.1"/>
    <property type="molecule type" value="Genomic_DNA"/>
</dbReference>